<reference evidence="3 4" key="1">
    <citation type="submission" date="2020-08" db="EMBL/GenBank/DDBJ databases">
        <title>Edaphobacter telluris sp. nov. and Acidobacterium dinghuensis sp. nov., two acidobacteria isolated from forest soil.</title>
        <authorList>
            <person name="Fu J."/>
            <person name="Qiu L."/>
        </authorList>
    </citation>
    <scope>NUCLEOTIDE SEQUENCE [LARGE SCALE GENOMIC DNA]</scope>
    <source>
        <strain evidence="3">4Y35</strain>
    </source>
</reference>
<evidence type="ECO:0000313" key="4">
    <source>
        <dbReference type="Proteomes" id="UP000515312"/>
    </source>
</evidence>
<evidence type="ECO:0000256" key="1">
    <source>
        <dbReference type="SAM" id="MobiDB-lite"/>
    </source>
</evidence>
<feature type="region of interest" description="Disordered" evidence="1">
    <location>
        <begin position="267"/>
        <end position="399"/>
    </location>
</feature>
<evidence type="ECO:0000313" key="3">
    <source>
        <dbReference type="EMBL" id="QNI31248.1"/>
    </source>
</evidence>
<dbReference type="InterPro" id="IPR024447">
    <property type="entry name" value="YXWGXW_rpt"/>
</dbReference>
<feature type="signal peptide" evidence="2">
    <location>
        <begin position="1"/>
        <end position="25"/>
    </location>
</feature>
<feature type="compositionally biased region" description="Polar residues" evidence="1">
    <location>
        <begin position="309"/>
        <end position="318"/>
    </location>
</feature>
<keyword evidence="2" id="KW-0732">Signal</keyword>
<evidence type="ECO:0000256" key="2">
    <source>
        <dbReference type="SAM" id="SignalP"/>
    </source>
</evidence>
<organism evidence="3 4">
    <name type="scientific">Alloacidobacterium dinghuense</name>
    <dbReference type="NCBI Taxonomy" id="2763107"/>
    <lineage>
        <taxon>Bacteria</taxon>
        <taxon>Pseudomonadati</taxon>
        <taxon>Acidobacteriota</taxon>
        <taxon>Terriglobia</taxon>
        <taxon>Terriglobales</taxon>
        <taxon>Acidobacteriaceae</taxon>
        <taxon>Alloacidobacterium</taxon>
    </lineage>
</organism>
<dbReference type="EMBL" id="CP060394">
    <property type="protein sequence ID" value="QNI31248.1"/>
    <property type="molecule type" value="Genomic_DNA"/>
</dbReference>
<feature type="compositionally biased region" description="Polar residues" evidence="1">
    <location>
        <begin position="353"/>
        <end position="362"/>
    </location>
</feature>
<dbReference type="RefSeq" id="WP_186741730.1">
    <property type="nucleotide sequence ID" value="NZ_CP060394.1"/>
</dbReference>
<keyword evidence="4" id="KW-1185">Reference proteome</keyword>
<accession>A0A7G8BFC8</accession>
<feature type="compositionally biased region" description="Polar residues" evidence="1">
    <location>
        <begin position="371"/>
        <end position="384"/>
    </location>
</feature>
<feature type="chain" id="PRO_5028819122" evidence="2">
    <location>
        <begin position="26"/>
        <end position="399"/>
    </location>
</feature>
<feature type="compositionally biased region" description="Polar residues" evidence="1">
    <location>
        <begin position="202"/>
        <end position="218"/>
    </location>
</feature>
<protein>
    <submittedName>
        <fullName evidence="3">YXWGXW repeat-containing protein</fullName>
    </submittedName>
</protein>
<name>A0A7G8BFC8_9BACT</name>
<feature type="compositionally biased region" description="Basic and acidic residues" evidence="1">
    <location>
        <begin position="387"/>
        <end position="399"/>
    </location>
</feature>
<sequence length="399" mass="44088">MQGLLKIRNIFLALLLCAVPAASFAQISIGIGFTIHTAPPVLPVYAQPPCPADGYLWTPGYWAWGPDGYYWVPGVWVRPPQIGLLWTPGYWGFVGGIYSWRPGYWGPHVGFYGGVNYGYGYGGVGFVGGMWQGGAFHYNTAVVNVNTTIVHNTYINRTVINNVTVNNINRTSFNGQGGLTAQPSVQEQAALREQHFQATSEQLSHQNTASQDRNQLASVNHGRPATMAMNSVNGRRYDQQGRIANGVASGQLTAGETRNLENREANLNKEVHNDRQANGGTLTPQERQQVNRQQNNLSRSINDDKHNAATANYGNNQVGARRDEQQQRVAQGIRSGQMTPSETARTENREANINHQVATDRQANGGKLTPQEHQQINREQNGASRQIYDEKHNEKTAPR</sequence>
<dbReference type="Pfam" id="PF12779">
    <property type="entry name" value="WXXGXW"/>
    <property type="match status" value="2"/>
</dbReference>
<feature type="region of interest" description="Disordered" evidence="1">
    <location>
        <begin position="202"/>
        <end position="223"/>
    </location>
</feature>
<feature type="compositionally biased region" description="Polar residues" evidence="1">
    <location>
        <begin position="334"/>
        <end position="343"/>
    </location>
</feature>
<proteinExistence type="predicted"/>
<dbReference type="Proteomes" id="UP000515312">
    <property type="component" value="Chromosome"/>
</dbReference>
<feature type="compositionally biased region" description="Low complexity" evidence="1">
    <location>
        <begin position="285"/>
        <end position="299"/>
    </location>
</feature>
<dbReference type="KEGG" id="adin:H7849_19460"/>
<gene>
    <name evidence="3" type="ORF">H7849_19460</name>
</gene>
<dbReference type="AlphaFoldDB" id="A0A7G8BFC8"/>